<dbReference type="EMBL" id="OY288114">
    <property type="protein sequence ID" value="CAJ0860780.1"/>
    <property type="molecule type" value="Genomic_DNA"/>
</dbReference>
<gene>
    <name evidence="1" type="ORF">AMST5_01333</name>
</gene>
<sequence length="103" mass="11548">MQRAYATAMEQAYPFTRHAHQRSGERSIPPLVVEAIISYGHSFDAGDGTRKYALTKEGMAELRRFTGRPIANAIDAYRRRNAYVVVARGAIVTVAYASKPFFH</sequence>
<reference evidence="1" key="1">
    <citation type="submission" date="2023-07" db="EMBL/GenBank/DDBJ databases">
        <authorList>
            <person name="Pelsma A.J. K."/>
        </authorList>
    </citation>
    <scope>NUCLEOTIDE SEQUENCE</scope>
</reference>
<name>A0AA48RAD4_9ZZZZ</name>
<evidence type="ECO:0000313" key="1">
    <source>
        <dbReference type="EMBL" id="CAJ0860780.1"/>
    </source>
</evidence>
<dbReference type="AlphaFoldDB" id="A0AA48RAD4"/>
<organism evidence="1">
    <name type="scientific">freshwater sediment metagenome</name>
    <dbReference type="NCBI Taxonomy" id="556182"/>
    <lineage>
        <taxon>unclassified sequences</taxon>
        <taxon>metagenomes</taxon>
        <taxon>ecological metagenomes</taxon>
    </lineage>
</organism>
<protein>
    <recommendedName>
        <fullName evidence="2">DUF4258 domain-containing protein</fullName>
    </recommendedName>
</protein>
<accession>A0AA48RAD4</accession>
<evidence type="ECO:0008006" key="2">
    <source>
        <dbReference type="Google" id="ProtNLM"/>
    </source>
</evidence>
<proteinExistence type="predicted"/>